<feature type="repeat" description="Solcar" evidence="10">
    <location>
        <begin position="20"/>
        <end position="109"/>
    </location>
</feature>
<dbReference type="Gene3D" id="1.50.40.10">
    <property type="entry name" value="Mitochondrial carrier domain"/>
    <property type="match status" value="1"/>
</dbReference>
<keyword evidence="5" id="KW-0677">Repeat</keyword>
<dbReference type="Pfam" id="PF00153">
    <property type="entry name" value="Mito_carr"/>
    <property type="match status" value="3"/>
</dbReference>
<keyword evidence="13" id="KW-1185">Reference proteome</keyword>
<dbReference type="PANTHER" id="PTHR45928:SF1">
    <property type="entry name" value="RE38146P"/>
    <property type="match status" value="1"/>
</dbReference>
<reference evidence="12" key="1">
    <citation type="journal article" date="2020" name="G3 (Bethesda)">
        <title>High-Quality Assemblies for Three Invasive Social Wasps from the &lt;i&gt;Vespula&lt;/i&gt; Genus.</title>
        <authorList>
            <person name="Harrop T.W.R."/>
            <person name="Guhlin J."/>
            <person name="McLaughlin G.M."/>
            <person name="Permina E."/>
            <person name="Stockwell P."/>
            <person name="Gilligan J."/>
            <person name="Le Lec M.F."/>
            <person name="Gruber M.A.M."/>
            <person name="Quinn O."/>
            <person name="Lovegrove M."/>
            <person name="Duncan E.J."/>
            <person name="Remnant E.J."/>
            <person name="Van Eeckhoven J."/>
            <person name="Graham B."/>
            <person name="Knapp R.A."/>
            <person name="Langford K.W."/>
            <person name="Kronenberg Z."/>
            <person name="Press M.O."/>
            <person name="Eacker S.M."/>
            <person name="Wilson-Rankin E.E."/>
            <person name="Purcell J."/>
            <person name="Lester P.J."/>
            <person name="Dearden P.K."/>
        </authorList>
    </citation>
    <scope>NUCLEOTIDE SEQUENCE</scope>
    <source>
        <strain evidence="12">Marl-1</strain>
    </source>
</reference>
<dbReference type="PANTHER" id="PTHR45928">
    <property type="entry name" value="RE38146P"/>
    <property type="match status" value="1"/>
</dbReference>
<dbReference type="InterPro" id="IPR018108">
    <property type="entry name" value="MCP_transmembrane"/>
</dbReference>
<keyword evidence="9 10" id="KW-0472">Membrane</keyword>
<evidence type="ECO:0000256" key="7">
    <source>
        <dbReference type="ARBA" id="ARBA00022989"/>
    </source>
</evidence>
<comment type="similarity">
    <text evidence="2 11">Belongs to the mitochondrial carrier (TC 2.A.29) family.</text>
</comment>
<accession>A0A834KRC6</accession>
<evidence type="ECO:0008006" key="14">
    <source>
        <dbReference type="Google" id="ProtNLM"/>
    </source>
</evidence>
<evidence type="ECO:0000256" key="5">
    <source>
        <dbReference type="ARBA" id="ARBA00022737"/>
    </source>
</evidence>
<evidence type="ECO:0000313" key="12">
    <source>
        <dbReference type="EMBL" id="KAF7408781.1"/>
    </source>
</evidence>
<evidence type="ECO:0000256" key="2">
    <source>
        <dbReference type="ARBA" id="ARBA00006375"/>
    </source>
</evidence>
<evidence type="ECO:0000256" key="10">
    <source>
        <dbReference type="PROSITE-ProRule" id="PRU00282"/>
    </source>
</evidence>
<comment type="caution">
    <text evidence="12">The sequence shown here is derived from an EMBL/GenBank/DDBJ whole genome shotgun (WGS) entry which is preliminary data.</text>
</comment>
<dbReference type="EMBL" id="JACSEA010000002">
    <property type="protein sequence ID" value="KAF7408781.1"/>
    <property type="molecule type" value="Genomic_DNA"/>
</dbReference>
<comment type="subcellular location">
    <subcellularLocation>
        <location evidence="1">Mitochondrion inner membrane</location>
        <topology evidence="1">Multi-pass membrane protein</topology>
    </subcellularLocation>
</comment>
<name>A0A834KRC6_VESVU</name>
<organism evidence="12 13">
    <name type="scientific">Vespula vulgaris</name>
    <name type="common">Yellow jacket</name>
    <name type="synonym">Wasp</name>
    <dbReference type="NCBI Taxonomy" id="7454"/>
    <lineage>
        <taxon>Eukaryota</taxon>
        <taxon>Metazoa</taxon>
        <taxon>Ecdysozoa</taxon>
        <taxon>Arthropoda</taxon>
        <taxon>Hexapoda</taxon>
        <taxon>Insecta</taxon>
        <taxon>Pterygota</taxon>
        <taxon>Neoptera</taxon>
        <taxon>Endopterygota</taxon>
        <taxon>Hymenoptera</taxon>
        <taxon>Apocrita</taxon>
        <taxon>Aculeata</taxon>
        <taxon>Vespoidea</taxon>
        <taxon>Vespidae</taxon>
        <taxon>Vespinae</taxon>
        <taxon>Vespula</taxon>
    </lineage>
</organism>
<evidence type="ECO:0000256" key="4">
    <source>
        <dbReference type="ARBA" id="ARBA00022692"/>
    </source>
</evidence>
<evidence type="ECO:0000256" key="3">
    <source>
        <dbReference type="ARBA" id="ARBA00022448"/>
    </source>
</evidence>
<dbReference type="GO" id="GO:0005743">
    <property type="term" value="C:mitochondrial inner membrane"/>
    <property type="evidence" value="ECO:0007669"/>
    <property type="project" value="UniProtKB-SubCell"/>
</dbReference>
<proteinExistence type="inferred from homology"/>
<keyword evidence="6" id="KW-0999">Mitochondrion inner membrane</keyword>
<protein>
    <recommendedName>
        <fullName evidence="14">Solute carrier family 25 member 35</fullName>
    </recommendedName>
</protein>
<evidence type="ECO:0000256" key="9">
    <source>
        <dbReference type="ARBA" id="ARBA00023136"/>
    </source>
</evidence>
<dbReference type="Proteomes" id="UP000614350">
    <property type="component" value="Unassembled WGS sequence"/>
</dbReference>
<feature type="repeat" description="Solcar" evidence="10">
    <location>
        <begin position="123"/>
        <end position="212"/>
    </location>
</feature>
<evidence type="ECO:0000256" key="1">
    <source>
        <dbReference type="ARBA" id="ARBA00004448"/>
    </source>
</evidence>
<dbReference type="SUPFAM" id="SSF103506">
    <property type="entry name" value="Mitochondrial carrier"/>
    <property type="match status" value="1"/>
</dbReference>
<dbReference type="InterPro" id="IPR023395">
    <property type="entry name" value="MCP_dom_sf"/>
</dbReference>
<keyword evidence="7" id="KW-1133">Transmembrane helix</keyword>
<evidence type="ECO:0000256" key="6">
    <source>
        <dbReference type="ARBA" id="ARBA00022792"/>
    </source>
</evidence>
<dbReference type="InterPro" id="IPR051508">
    <property type="entry name" value="Mito_Carrier_Antiporter"/>
</dbReference>
<keyword evidence="8" id="KW-0496">Mitochondrion</keyword>
<dbReference type="AlphaFoldDB" id="A0A834KRC6"/>
<dbReference type="PROSITE" id="PS50920">
    <property type="entry name" value="SOLCAR"/>
    <property type="match status" value="3"/>
</dbReference>
<sequence length="319" mass="34670">MATAENLTVPSMEAEKPLGAEFVIGAMAAAGAGLFTNPADVIKIRLQLQGELEARGAYKKIYKNTFHAAYLIAKHEGILALQSGIAPALYFQIVLNGIRLGVYNTATKYGFIQDSKGNTDILKTVVITGLSGCLGGVLGSPFYLVKTQIQAQSAQSIAVGYQHGHTGTLSAFIKLWKQGGIAALYRGWYANIPRLFIGSSTQLTTFGLVSDLLRSLNILTDYPITLTFVSSLIGGSCVAVTMQPFDVLATRLYNQRATKGGKGMLYNGLYDALVKIIRTEGLYGLYKGTFPTWMRIAPHTVLCLVFYQKLDQLYDDIRT</sequence>
<gene>
    <name evidence="12" type="ORF">HZH66_003318</name>
</gene>
<feature type="repeat" description="Solcar" evidence="10">
    <location>
        <begin position="222"/>
        <end position="313"/>
    </location>
</feature>
<evidence type="ECO:0000256" key="8">
    <source>
        <dbReference type="ARBA" id="ARBA00023128"/>
    </source>
</evidence>
<keyword evidence="4 10" id="KW-0812">Transmembrane</keyword>
<evidence type="ECO:0000256" key="11">
    <source>
        <dbReference type="RuleBase" id="RU000488"/>
    </source>
</evidence>
<keyword evidence="3 11" id="KW-0813">Transport</keyword>
<evidence type="ECO:0000313" key="13">
    <source>
        <dbReference type="Proteomes" id="UP000614350"/>
    </source>
</evidence>